<keyword evidence="4" id="KW-0479">Metal-binding</keyword>
<dbReference type="PANTHER" id="PTHR24027:SF422">
    <property type="entry name" value="CADHERIN DOMAIN-CONTAINING PROTEIN"/>
    <property type="match status" value="1"/>
</dbReference>
<evidence type="ECO:0000256" key="1">
    <source>
        <dbReference type="ARBA" id="ARBA00004251"/>
    </source>
</evidence>
<dbReference type="PROSITE" id="PS00232">
    <property type="entry name" value="CADHERIN_1"/>
    <property type="match status" value="2"/>
</dbReference>
<dbReference type="GO" id="GO:0044331">
    <property type="term" value="P:cell-cell adhesion mediated by cadherin"/>
    <property type="evidence" value="ECO:0007669"/>
    <property type="project" value="TreeGrafter"/>
</dbReference>
<feature type="domain" description="Cadherin" evidence="15">
    <location>
        <begin position="200"/>
        <end position="308"/>
    </location>
</feature>
<evidence type="ECO:0000256" key="3">
    <source>
        <dbReference type="ARBA" id="ARBA00022692"/>
    </source>
</evidence>
<evidence type="ECO:0000256" key="2">
    <source>
        <dbReference type="ARBA" id="ARBA00022475"/>
    </source>
</evidence>
<dbReference type="FunFam" id="2.60.40.60:FF:000009">
    <property type="entry name" value="Cadherin 24"/>
    <property type="match status" value="1"/>
</dbReference>
<evidence type="ECO:0000256" key="11">
    <source>
        <dbReference type="ARBA" id="ARBA00023180"/>
    </source>
</evidence>
<dbReference type="GO" id="GO:0005912">
    <property type="term" value="C:adherens junction"/>
    <property type="evidence" value="ECO:0007669"/>
    <property type="project" value="TreeGrafter"/>
</dbReference>
<feature type="domain" description="Cadherin" evidence="15">
    <location>
        <begin position="119"/>
        <end position="199"/>
    </location>
</feature>
<dbReference type="GO" id="GO:0007156">
    <property type="term" value="P:homophilic cell adhesion via plasma membrane adhesion molecules"/>
    <property type="evidence" value="ECO:0007669"/>
    <property type="project" value="InterPro"/>
</dbReference>
<dbReference type="AlphaFoldDB" id="A0A8C4PZI0"/>
<dbReference type="InterPro" id="IPR015919">
    <property type="entry name" value="Cadherin-like_sf"/>
</dbReference>
<accession>A0A8C4PZI0</accession>
<evidence type="ECO:0000256" key="5">
    <source>
        <dbReference type="ARBA" id="ARBA00022729"/>
    </source>
</evidence>
<feature type="domain" description="Cadherin" evidence="15">
    <location>
        <begin position="527"/>
        <end position="638"/>
    </location>
</feature>
<evidence type="ECO:0000259" key="15">
    <source>
        <dbReference type="PROSITE" id="PS50268"/>
    </source>
</evidence>
<evidence type="ECO:0000256" key="6">
    <source>
        <dbReference type="ARBA" id="ARBA00022737"/>
    </source>
</evidence>
<evidence type="ECO:0000256" key="9">
    <source>
        <dbReference type="ARBA" id="ARBA00022989"/>
    </source>
</evidence>
<dbReference type="PROSITE" id="PS50268">
    <property type="entry name" value="CADHERIN_2"/>
    <property type="match status" value="5"/>
</dbReference>
<dbReference type="PANTHER" id="PTHR24027">
    <property type="entry name" value="CADHERIN-23"/>
    <property type="match status" value="1"/>
</dbReference>
<dbReference type="InterPro" id="IPR039808">
    <property type="entry name" value="Cadherin"/>
</dbReference>
<sequence>MCGAHHTMGIAMMYLLVACLPASPWLFPVVQGPGQAEGQGTEQEHKLRLVLEQADNLEVKEEKDLGVRDCTMNGLGGTRDHCAGGNVPRRRKRGWVWNQFFVLEEYTGKEPLHVGRLHSDFDNGDGMIRYTLEGEGAGVAFVIDDHTGDIHAIQSLDREEKAQYTLLARALDRRSNQSVEPASEFIVRVQDINDNEPLFASNLFRASVPEMSQSGTFVIRVTAHDADDPMYGSSAKVVYSLVEGHPYFSVDPETGEIRTTQAGMDREARDHYQVVIQAKDMWGKRGGLTGTTTIAVTLTDINDNPPRFINTTFELQVRESTPVFSTIGRVKTTDADVGENAMVTYNILPSQSAELFDIITDPDTQEGVIKLAKPLDYEAQSLHTLRVGVVNTLALQGPARALAKDEASIRVLVLDSNEPPEFDQHGYEMQVAEDVPVGTLVGTVSAKDPDAAKIPISYFIDRQSDLGFMFDINASTGEIRTRDKLDREQEASFNLLLKASEIKDTSQIGQATAVVRVGDVNDNAPEIVPPTDLSICENAYIGEVLHVLSAVDHDEPSNGPIFHFTLTKGTNSNPNFTLQDNLNNTASIISKRDHFNRRDVSHYVLPVQVMDSGFPPQANVSFLTLSICKCNSKGIPVVCGTRASHGPAGLSHGGSCSHSCMLPHPPGNHCPVPHITTTTKGTIYAGGG</sequence>
<protein>
    <recommendedName>
        <fullName evidence="12">Cadherin-12</fullName>
    </recommendedName>
</protein>
<comment type="subcellular location">
    <subcellularLocation>
        <location evidence="1">Cell membrane</location>
        <topology evidence="1">Single-pass type I membrane protein</topology>
    </subcellularLocation>
</comment>
<keyword evidence="3" id="KW-0812">Transmembrane</keyword>
<dbReference type="InterPro" id="IPR002126">
    <property type="entry name" value="Cadherin-like_dom"/>
</dbReference>
<dbReference type="GO" id="GO:0008013">
    <property type="term" value="F:beta-catenin binding"/>
    <property type="evidence" value="ECO:0007669"/>
    <property type="project" value="TreeGrafter"/>
</dbReference>
<dbReference type="GO" id="GO:0016339">
    <property type="term" value="P:calcium-dependent cell-cell adhesion via plasma membrane cell adhesion molecules"/>
    <property type="evidence" value="ECO:0007669"/>
    <property type="project" value="TreeGrafter"/>
</dbReference>
<dbReference type="FunFam" id="2.60.40.60:FF:000097">
    <property type="entry name" value="cadherin-12 isoform X1"/>
    <property type="match status" value="1"/>
</dbReference>
<dbReference type="GeneTree" id="ENSGT00940000154673"/>
<dbReference type="CDD" id="cd11304">
    <property type="entry name" value="Cadherin_repeat"/>
    <property type="match status" value="5"/>
</dbReference>
<feature type="signal peptide" evidence="14">
    <location>
        <begin position="1"/>
        <end position="22"/>
    </location>
</feature>
<evidence type="ECO:0000256" key="7">
    <source>
        <dbReference type="ARBA" id="ARBA00022837"/>
    </source>
</evidence>
<dbReference type="Proteomes" id="UP000694388">
    <property type="component" value="Unplaced"/>
</dbReference>
<evidence type="ECO:0000256" key="10">
    <source>
        <dbReference type="ARBA" id="ARBA00023136"/>
    </source>
</evidence>
<evidence type="ECO:0000256" key="12">
    <source>
        <dbReference type="ARBA" id="ARBA00069585"/>
    </source>
</evidence>
<dbReference type="FunFam" id="2.60.40.60:FF:000012">
    <property type="entry name" value="Cadherin 24"/>
    <property type="match status" value="1"/>
</dbReference>
<dbReference type="GO" id="GO:0005509">
    <property type="term" value="F:calcium ion binding"/>
    <property type="evidence" value="ECO:0007669"/>
    <property type="project" value="UniProtKB-UniRule"/>
</dbReference>
<dbReference type="PRINTS" id="PR00205">
    <property type="entry name" value="CADHERIN"/>
</dbReference>
<evidence type="ECO:0000256" key="14">
    <source>
        <dbReference type="SAM" id="SignalP"/>
    </source>
</evidence>
<keyword evidence="8" id="KW-0130">Cell adhesion</keyword>
<keyword evidence="5 14" id="KW-0732">Signal</keyword>
<dbReference type="SUPFAM" id="SSF49313">
    <property type="entry name" value="Cadherin-like"/>
    <property type="match status" value="5"/>
</dbReference>
<evidence type="ECO:0000313" key="17">
    <source>
        <dbReference type="Proteomes" id="UP000694388"/>
    </source>
</evidence>
<feature type="domain" description="Cadherin" evidence="15">
    <location>
        <begin position="423"/>
        <end position="527"/>
    </location>
</feature>
<dbReference type="GO" id="GO:0016342">
    <property type="term" value="C:catenin complex"/>
    <property type="evidence" value="ECO:0007669"/>
    <property type="project" value="TreeGrafter"/>
</dbReference>
<reference evidence="16" key="1">
    <citation type="submission" date="2025-05" db="UniProtKB">
        <authorList>
            <consortium name="Ensembl"/>
        </authorList>
    </citation>
    <scope>IDENTIFICATION</scope>
</reference>
<proteinExistence type="predicted"/>
<keyword evidence="9" id="KW-1133">Transmembrane helix</keyword>
<evidence type="ECO:0000256" key="4">
    <source>
        <dbReference type="ARBA" id="ARBA00022723"/>
    </source>
</evidence>
<dbReference type="GO" id="GO:0016477">
    <property type="term" value="P:cell migration"/>
    <property type="evidence" value="ECO:0007669"/>
    <property type="project" value="TreeGrafter"/>
</dbReference>
<feature type="domain" description="Cadherin" evidence="15">
    <location>
        <begin position="309"/>
        <end position="422"/>
    </location>
</feature>
<keyword evidence="17" id="KW-1185">Reference proteome</keyword>
<feature type="chain" id="PRO_5044680477" description="Cadherin-12" evidence="14">
    <location>
        <begin position="23"/>
        <end position="688"/>
    </location>
</feature>
<dbReference type="GO" id="GO:0000902">
    <property type="term" value="P:cell morphogenesis"/>
    <property type="evidence" value="ECO:0007669"/>
    <property type="project" value="TreeGrafter"/>
</dbReference>
<keyword evidence="2" id="KW-1003">Cell membrane</keyword>
<keyword evidence="10" id="KW-0472">Membrane</keyword>
<dbReference type="GO" id="GO:0034332">
    <property type="term" value="P:adherens junction organization"/>
    <property type="evidence" value="ECO:0007669"/>
    <property type="project" value="TreeGrafter"/>
</dbReference>
<keyword evidence="7 13" id="KW-0106">Calcium</keyword>
<dbReference type="FunFam" id="2.60.40.60:FF:000008">
    <property type="entry name" value="Cadherin 24"/>
    <property type="match status" value="1"/>
</dbReference>
<dbReference type="GO" id="GO:0007043">
    <property type="term" value="P:cell-cell junction assembly"/>
    <property type="evidence" value="ECO:0007669"/>
    <property type="project" value="TreeGrafter"/>
</dbReference>
<dbReference type="Pfam" id="PF00028">
    <property type="entry name" value="Cadherin"/>
    <property type="match status" value="5"/>
</dbReference>
<keyword evidence="11" id="KW-0325">Glycoprotein</keyword>
<evidence type="ECO:0000256" key="13">
    <source>
        <dbReference type="PROSITE-ProRule" id="PRU00043"/>
    </source>
</evidence>
<dbReference type="Ensembl" id="ENSEBUT00000007719.1">
    <property type="protein sequence ID" value="ENSEBUP00000007243.1"/>
    <property type="gene ID" value="ENSEBUG00000004703.1"/>
</dbReference>
<dbReference type="Gene3D" id="2.60.40.60">
    <property type="entry name" value="Cadherins"/>
    <property type="match status" value="5"/>
</dbReference>
<dbReference type="SMART" id="SM00112">
    <property type="entry name" value="CA"/>
    <property type="match status" value="5"/>
</dbReference>
<evidence type="ECO:0000313" key="16">
    <source>
        <dbReference type="Ensembl" id="ENSEBUP00000007214.1"/>
    </source>
</evidence>
<evidence type="ECO:0000256" key="8">
    <source>
        <dbReference type="ARBA" id="ARBA00022889"/>
    </source>
</evidence>
<organism evidence="16 17">
    <name type="scientific">Eptatretus burgeri</name>
    <name type="common">Inshore hagfish</name>
    <dbReference type="NCBI Taxonomy" id="7764"/>
    <lineage>
        <taxon>Eukaryota</taxon>
        <taxon>Metazoa</taxon>
        <taxon>Chordata</taxon>
        <taxon>Craniata</taxon>
        <taxon>Vertebrata</taxon>
        <taxon>Cyclostomata</taxon>
        <taxon>Myxini</taxon>
        <taxon>Myxiniformes</taxon>
        <taxon>Myxinidae</taxon>
        <taxon>Eptatretinae</taxon>
        <taxon>Eptatretus</taxon>
    </lineage>
</organism>
<keyword evidence="6" id="KW-0677">Repeat</keyword>
<dbReference type="GO" id="GO:0045296">
    <property type="term" value="F:cadherin binding"/>
    <property type="evidence" value="ECO:0007669"/>
    <property type="project" value="TreeGrafter"/>
</dbReference>
<name>A0A8C4PZI0_EPTBU</name>
<dbReference type="InterPro" id="IPR020894">
    <property type="entry name" value="Cadherin_CS"/>
</dbReference>
<dbReference type="Ensembl" id="ENSEBUT00000007688.1">
    <property type="protein sequence ID" value="ENSEBUP00000007214.1"/>
    <property type="gene ID" value="ENSEBUG00000004703.1"/>
</dbReference>